<reference evidence="1" key="1">
    <citation type="submission" date="2020-01" db="EMBL/GenBank/DDBJ databases">
        <title>Insect and environment-associated Actinomycetes.</title>
        <authorList>
            <person name="Currrie C."/>
            <person name="Chevrette M."/>
            <person name="Carlson C."/>
            <person name="Stubbendieck R."/>
            <person name="Wendt-Pienkowski E."/>
        </authorList>
    </citation>
    <scope>NUCLEOTIDE SEQUENCE</scope>
    <source>
        <strain evidence="1">SID505</strain>
    </source>
</reference>
<organism evidence="1">
    <name type="scientific">Streptomyces anulatus</name>
    <name type="common">Streptomyces chrysomallus</name>
    <dbReference type="NCBI Taxonomy" id="1892"/>
    <lineage>
        <taxon>Bacteria</taxon>
        <taxon>Bacillati</taxon>
        <taxon>Actinomycetota</taxon>
        <taxon>Actinomycetes</taxon>
        <taxon>Kitasatosporales</taxon>
        <taxon>Streptomycetaceae</taxon>
        <taxon>Streptomyces</taxon>
    </lineage>
</organism>
<dbReference type="EMBL" id="JAAGMK010000946">
    <property type="protein sequence ID" value="NEB89004.1"/>
    <property type="molecule type" value="Genomic_DNA"/>
</dbReference>
<name>A0A6G3T170_STRAQ</name>
<dbReference type="AlphaFoldDB" id="A0A6G3T170"/>
<protein>
    <submittedName>
        <fullName evidence="1">Uncharacterized protein</fullName>
    </submittedName>
</protein>
<comment type="caution">
    <text evidence="1">The sequence shown here is derived from an EMBL/GenBank/DDBJ whole genome shotgun (WGS) entry which is preliminary data.</text>
</comment>
<proteinExistence type="predicted"/>
<evidence type="ECO:0000313" key="1">
    <source>
        <dbReference type="EMBL" id="NEB89004.1"/>
    </source>
</evidence>
<gene>
    <name evidence="1" type="ORF">G3I43_33290</name>
</gene>
<accession>A0A6G3T170</accession>
<sequence>MEAVVDAYDRQKACALEDAVRWGVALSREEFLGVRVAAYLDVAVDAEQGRFSYGDR</sequence>